<dbReference type="RefSeq" id="WP_264600967.1">
    <property type="nucleotide sequence ID" value="NZ_JAOQNS010000004.1"/>
</dbReference>
<evidence type="ECO:0000313" key="2">
    <source>
        <dbReference type="EMBL" id="MCW2307310.1"/>
    </source>
</evidence>
<organism evidence="2 3">
    <name type="scientific">Rhodobium gokarnense</name>
    <dbReference type="NCBI Taxonomy" id="364296"/>
    <lineage>
        <taxon>Bacteria</taxon>
        <taxon>Pseudomonadati</taxon>
        <taxon>Pseudomonadota</taxon>
        <taxon>Alphaproteobacteria</taxon>
        <taxon>Hyphomicrobiales</taxon>
        <taxon>Rhodobiaceae</taxon>
        <taxon>Rhodobium</taxon>
    </lineage>
</organism>
<dbReference type="EMBL" id="JAOQNS010000004">
    <property type="protein sequence ID" value="MCW2307310.1"/>
    <property type="molecule type" value="Genomic_DNA"/>
</dbReference>
<dbReference type="CDD" id="cd16441">
    <property type="entry name" value="beta_Kdo_transferase_KpsS"/>
    <property type="match status" value="1"/>
</dbReference>
<dbReference type="Pfam" id="PF05159">
    <property type="entry name" value="Capsule_synth"/>
    <property type="match status" value="1"/>
</dbReference>
<feature type="compositionally biased region" description="Low complexity" evidence="1">
    <location>
        <begin position="451"/>
        <end position="466"/>
    </location>
</feature>
<feature type="region of interest" description="Disordered" evidence="1">
    <location>
        <begin position="437"/>
        <end position="466"/>
    </location>
</feature>
<evidence type="ECO:0000313" key="3">
    <source>
        <dbReference type="Proteomes" id="UP001209755"/>
    </source>
</evidence>
<dbReference type="InterPro" id="IPR007833">
    <property type="entry name" value="Capsule_polysaccharide_synth"/>
</dbReference>
<reference evidence="3" key="1">
    <citation type="submission" date="2023-07" db="EMBL/GenBank/DDBJ databases">
        <title>Genome sequencing of Purple Non-Sulfur Bacteria from various extreme environments.</title>
        <authorList>
            <person name="Mayer M."/>
        </authorList>
    </citation>
    <scope>NUCLEOTIDE SEQUENCE [LARGE SCALE GENOMIC DNA]</scope>
    <source>
        <strain evidence="3">DSM 17935</strain>
    </source>
</reference>
<comment type="caution">
    <text evidence="2">The sequence shown here is derived from an EMBL/GenBank/DDBJ whole genome shotgun (WGS) entry which is preliminary data.</text>
</comment>
<name>A0ABT3HA97_9HYPH</name>
<keyword evidence="3" id="KW-1185">Reference proteome</keyword>
<sequence>MTAKRRRVFLFLQGPPSSFAKLLSDELDRRGQRTIRVNLCAGDRFNWRKKGAVNFRGKFEEWADFVEELMLREGVTDVVYYADRLPYHKVAAAVARKHGIVPTTYEFGYLRPDWITLERGGMSAYSHFPNDPDKIRELAAKVPELDGETKYPYKFRHEASHEVIFNLSQVFFPFLHPHYDADKYYHPLVDYLSYIPGLMSSYVNHRLAKLVTQKVKRQKFPFFLLPMQMQSDYQVRANSPFTHLSEVIDLTIRSFAAHAPKNARLIFKVHPLDNGLEGWPRIVRRIARDAGVWKRVYLINGGKLNVMLNRVRGTILINSTVGLHAMRANCPIKVLGAAVFDIPGLTFQGSLDEFWTKSEPPDPALRDAFVRAVGATIQVKGNFYTKEGRAVAIPEMAKRLIEGTVNEPDAFIDPPPRLEAAKAAGVPVVDDETMLASFKPKQRRNPPSEPAAPAEQSGSAPTDPAG</sequence>
<protein>
    <submittedName>
        <fullName evidence="2">Capsular polysaccharide export protein</fullName>
    </submittedName>
</protein>
<evidence type="ECO:0000256" key="1">
    <source>
        <dbReference type="SAM" id="MobiDB-lite"/>
    </source>
</evidence>
<accession>A0ABT3HA97</accession>
<gene>
    <name evidence="2" type="ORF">M2319_001641</name>
</gene>
<dbReference type="Proteomes" id="UP001209755">
    <property type="component" value="Unassembled WGS sequence"/>
</dbReference>
<proteinExistence type="predicted"/>